<feature type="transmembrane region" description="Helical" evidence="1">
    <location>
        <begin position="15"/>
        <end position="40"/>
    </location>
</feature>
<evidence type="ECO:0000313" key="2">
    <source>
        <dbReference type="EMBL" id="AYQ74547.1"/>
    </source>
</evidence>
<accession>A0A3G3K3B9</accession>
<feature type="transmembrane region" description="Helical" evidence="1">
    <location>
        <begin position="167"/>
        <end position="187"/>
    </location>
</feature>
<dbReference type="EMBL" id="CP033433">
    <property type="protein sequence ID" value="AYQ74547.1"/>
    <property type="molecule type" value="Genomic_DNA"/>
</dbReference>
<feature type="transmembrane region" description="Helical" evidence="1">
    <location>
        <begin position="76"/>
        <end position="95"/>
    </location>
</feature>
<reference evidence="2 3" key="1">
    <citation type="submission" date="2018-10" db="EMBL/GenBank/DDBJ databases">
        <title>Genome Sequence of Cohnella sp.</title>
        <authorList>
            <person name="Srinivasan S."/>
            <person name="Kim M.K."/>
        </authorList>
    </citation>
    <scope>NUCLEOTIDE SEQUENCE [LARGE SCALE GENOMIC DNA]</scope>
    <source>
        <strain evidence="2 3">18JY8-7</strain>
    </source>
</reference>
<keyword evidence="3" id="KW-1185">Reference proteome</keyword>
<keyword evidence="1" id="KW-0472">Membrane</keyword>
<feature type="transmembrane region" description="Helical" evidence="1">
    <location>
        <begin position="246"/>
        <end position="265"/>
    </location>
</feature>
<evidence type="ECO:0000313" key="3">
    <source>
        <dbReference type="Proteomes" id="UP000269097"/>
    </source>
</evidence>
<sequence length="307" mass="33665">MQGVTPLNIGWKSLVWSFIALLLLLSIPTPLNALTLFLLMTPFVILFTTLRPAVFAGHAAVIAAAAYLLSGAYGPLALTLMIFFLVPSIVMGFLYKKRRKAWSIVLAGFLVILAQLLLELVLFSLQFRIDLSAELAALIQNSLTQFETSGMMPAGWAANTASDLGDAIVTMLPLLLLLSSFLFAIITHGLTRAAMSRAGVQLPALPQAKTWRLPRSLVWYYLIGLVISYAVPADGGGFWTVVSANLVPLLRFAFTVQAIGFFFFLADARKWSKVVPVLIAVPIVLFPPFYLIGLLDVAFPLRRYFVK</sequence>
<dbReference type="Proteomes" id="UP000269097">
    <property type="component" value="Chromosome"/>
</dbReference>
<dbReference type="InterPro" id="IPR018710">
    <property type="entry name" value="DUF2232"/>
</dbReference>
<gene>
    <name evidence="2" type="ORF">EAV92_19415</name>
</gene>
<proteinExistence type="predicted"/>
<dbReference type="KEGG" id="coh:EAV92_19415"/>
<name>A0A3G3K3B9_9BACL</name>
<protein>
    <submittedName>
        <fullName evidence="2">DUF2232 domain-containing protein</fullName>
    </submittedName>
</protein>
<dbReference type="PANTHER" id="PTHR41324:SF1">
    <property type="entry name" value="DUF2232 DOMAIN-CONTAINING PROTEIN"/>
    <property type="match status" value="1"/>
</dbReference>
<keyword evidence="1" id="KW-1133">Transmembrane helix</keyword>
<keyword evidence="1" id="KW-0812">Transmembrane</keyword>
<evidence type="ECO:0000256" key="1">
    <source>
        <dbReference type="SAM" id="Phobius"/>
    </source>
</evidence>
<feature type="transmembrane region" description="Helical" evidence="1">
    <location>
        <begin position="277"/>
        <end position="299"/>
    </location>
</feature>
<feature type="transmembrane region" description="Helical" evidence="1">
    <location>
        <begin position="218"/>
        <end position="240"/>
    </location>
</feature>
<organism evidence="2 3">
    <name type="scientific">Cohnella candidum</name>
    <dbReference type="NCBI Taxonomy" id="2674991"/>
    <lineage>
        <taxon>Bacteria</taxon>
        <taxon>Bacillati</taxon>
        <taxon>Bacillota</taxon>
        <taxon>Bacilli</taxon>
        <taxon>Bacillales</taxon>
        <taxon>Paenibacillaceae</taxon>
        <taxon>Cohnella</taxon>
    </lineage>
</organism>
<dbReference type="AlphaFoldDB" id="A0A3G3K3B9"/>
<feature type="transmembrane region" description="Helical" evidence="1">
    <location>
        <begin position="52"/>
        <end position="70"/>
    </location>
</feature>
<feature type="transmembrane region" description="Helical" evidence="1">
    <location>
        <begin position="102"/>
        <end position="125"/>
    </location>
</feature>
<dbReference type="PANTHER" id="PTHR41324">
    <property type="entry name" value="MEMBRANE PROTEIN-RELATED"/>
    <property type="match status" value="1"/>
</dbReference>
<dbReference type="Pfam" id="PF09991">
    <property type="entry name" value="DUF2232"/>
    <property type="match status" value="1"/>
</dbReference>